<organism evidence="1">
    <name type="scientific">Desulfobacca acetoxidans</name>
    <dbReference type="NCBI Taxonomy" id="60893"/>
    <lineage>
        <taxon>Bacteria</taxon>
        <taxon>Pseudomonadati</taxon>
        <taxon>Thermodesulfobacteriota</taxon>
        <taxon>Desulfobaccia</taxon>
        <taxon>Desulfobaccales</taxon>
        <taxon>Desulfobaccaceae</taxon>
        <taxon>Desulfobacca</taxon>
    </lineage>
</organism>
<dbReference type="InterPro" id="IPR032564">
    <property type="entry name" value="DUF4928"/>
</dbReference>
<sequence length="187" mass="21099">MSQKQSGPIILDYNPDIVPWHFFKDLIRTAAERGQDQPVCQNLVGACLHLTFPEATQDDPAYQAAGQSRPLGHFLIGDTVFLVIMAPLMEVYEKCRENLEQGFRVWLLVTDKYFCGTRQNAEIILPGKINVASIESFVSHSLERLAGFAKARLGKALRLLLETYNERVRTREADQTLMIQIPANLPV</sequence>
<proteinExistence type="predicted"/>
<dbReference type="EMBL" id="DTMF01000181">
    <property type="protein sequence ID" value="HGF34193.1"/>
    <property type="molecule type" value="Genomic_DNA"/>
</dbReference>
<dbReference type="AlphaFoldDB" id="A0A7C3ZAK0"/>
<comment type="caution">
    <text evidence="1">The sequence shown here is derived from an EMBL/GenBank/DDBJ whole genome shotgun (WGS) entry which is preliminary data.</text>
</comment>
<protein>
    <submittedName>
        <fullName evidence="1">DUF4928 domain-containing protein</fullName>
    </submittedName>
</protein>
<name>A0A7C3ZAK0_9BACT</name>
<evidence type="ECO:0000313" key="1">
    <source>
        <dbReference type="EMBL" id="HGF34193.1"/>
    </source>
</evidence>
<gene>
    <name evidence="1" type="ORF">ENW96_07360</name>
</gene>
<dbReference type="Pfam" id="PF16280">
    <property type="entry name" value="DUF4928"/>
    <property type="match status" value="1"/>
</dbReference>
<accession>A0A7C3ZAK0</accession>
<reference evidence="1" key="1">
    <citation type="journal article" date="2020" name="mSystems">
        <title>Genome- and Community-Level Interaction Insights into Carbon Utilization and Element Cycling Functions of Hydrothermarchaeota in Hydrothermal Sediment.</title>
        <authorList>
            <person name="Zhou Z."/>
            <person name="Liu Y."/>
            <person name="Xu W."/>
            <person name="Pan J."/>
            <person name="Luo Z.H."/>
            <person name="Li M."/>
        </authorList>
    </citation>
    <scope>NUCLEOTIDE SEQUENCE [LARGE SCALE GENOMIC DNA]</scope>
    <source>
        <strain evidence="1">SpSt-897</strain>
    </source>
</reference>